<gene>
    <name evidence="1" type="ORF">O181_063131</name>
</gene>
<dbReference type="Proteomes" id="UP000765509">
    <property type="component" value="Unassembled WGS sequence"/>
</dbReference>
<dbReference type="CDD" id="cd09272">
    <property type="entry name" value="RNase_HI_RT_Ty1"/>
    <property type="match status" value="1"/>
</dbReference>
<dbReference type="EMBL" id="AVOT02030264">
    <property type="protein sequence ID" value="MBW0523416.1"/>
    <property type="molecule type" value="Genomic_DNA"/>
</dbReference>
<evidence type="ECO:0000313" key="1">
    <source>
        <dbReference type="EMBL" id="MBW0523416.1"/>
    </source>
</evidence>
<dbReference type="PANTHER" id="PTHR11439:SF463">
    <property type="entry name" value="REVERSE TRANSCRIPTASE TY1_COPIA-TYPE DOMAIN-CONTAINING PROTEIN"/>
    <property type="match status" value="1"/>
</dbReference>
<dbReference type="OrthoDB" id="430476at2759"/>
<evidence type="ECO:0000313" key="2">
    <source>
        <dbReference type="Proteomes" id="UP000765509"/>
    </source>
</evidence>
<keyword evidence="2" id="KW-1185">Reference proteome</keyword>
<protein>
    <recommendedName>
        <fullName evidence="3">Copia protein</fullName>
    </recommendedName>
</protein>
<organism evidence="1 2">
    <name type="scientific">Austropuccinia psidii MF-1</name>
    <dbReference type="NCBI Taxonomy" id="1389203"/>
    <lineage>
        <taxon>Eukaryota</taxon>
        <taxon>Fungi</taxon>
        <taxon>Dikarya</taxon>
        <taxon>Basidiomycota</taxon>
        <taxon>Pucciniomycotina</taxon>
        <taxon>Pucciniomycetes</taxon>
        <taxon>Pucciniales</taxon>
        <taxon>Sphaerophragmiaceae</taxon>
        <taxon>Austropuccinia</taxon>
    </lineage>
</organism>
<name>A0A9Q3ER52_9BASI</name>
<evidence type="ECO:0008006" key="3">
    <source>
        <dbReference type="Google" id="ProtNLM"/>
    </source>
</evidence>
<proteinExistence type="predicted"/>
<dbReference type="AlphaFoldDB" id="A0A9Q3ER52"/>
<reference evidence="1" key="1">
    <citation type="submission" date="2021-03" db="EMBL/GenBank/DDBJ databases">
        <title>Draft genome sequence of rust myrtle Austropuccinia psidii MF-1, a brazilian biotype.</title>
        <authorList>
            <person name="Quecine M.C."/>
            <person name="Pachon D.M.R."/>
            <person name="Bonatelli M.L."/>
            <person name="Correr F.H."/>
            <person name="Franceschini L.M."/>
            <person name="Leite T.F."/>
            <person name="Margarido G.R.A."/>
            <person name="Almeida C.A."/>
            <person name="Ferrarezi J.A."/>
            <person name="Labate C.A."/>
        </authorList>
    </citation>
    <scope>NUCLEOTIDE SEQUENCE</scope>
    <source>
        <strain evidence="1">MF-1</strain>
    </source>
</reference>
<dbReference type="PANTHER" id="PTHR11439">
    <property type="entry name" value="GAG-POL-RELATED RETROTRANSPOSON"/>
    <property type="match status" value="1"/>
</dbReference>
<comment type="caution">
    <text evidence="1">The sequence shown here is derived from an EMBL/GenBank/DDBJ whole genome shotgun (WGS) entry which is preliminary data.</text>
</comment>
<sequence length="144" mass="16453">MGYLVTIQNKLVIWKTRKQPTFLLSSPEAEYQALTDLACQLTWFRQLCKEISINTQDKPIVVPEDNKGCINIENGDCNTNSRPMEDFDLQLHFIREGINYSIICLIYTPTTSMLADFLTKAICQPALQRTMNCLGCHGWKTEGM</sequence>
<accession>A0A9Q3ER52</accession>